<reference evidence="5" key="1">
    <citation type="submission" date="2016-03" db="EMBL/GenBank/DDBJ databases">
        <title>Complete genome sequence of Solimmundus cernigliae, representing a novel lineage of polycyclic aromatic hydrocarbon degraders within the Gammaproteobacteria.</title>
        <authorList>
            <person name="Singleton D.R."/>
            <person name="Dickey A.N."/>
            <person name="Scholl E.H."/>
            <person name="Wright F.A."/>
            <person name="Aitken M.D."/>
        </authorList>
    </citation>
    <scope>NUCLEOTIDE SEQUENCE [LARGE SCALE GENOMIC DNA]</scope>
    <source>
        <strain evidence="5">TR3.2</strain>
    </source>
</reference>
<dbReference type="PANTHER" id="PTHR30137:SF8">
    <property type="entry name" value="BLR5498 PROTEIN"/>
    <property type="match status" value="1"/>
</dbReference>
<dbReference type="KEGG" id="gbi:PG2T_11215"/>
<evidence type="ECO:0000313" key="4">
    <source>
        <dbReference type="EMBL" id="ANX04675.1"/>
    </source>
</evidence>
<organism evidence="4 5">
    <name type="scientific">Immundisolibacter cernigliae</name>
    <dbReference type="NCBI Taxonomy" id="1810504"/>
    <lineage>
        <taxon>Bacteria</taxon>
        <taxon>Pseudomonadati</taxon>
        <taxon>Pseudomonadota</taxon>
        <taxon>Gammaproteobacteria</taxon>
        <taxon>Immundisolibacterales</taxon>
        <taxon>Immundisolibacteraceae</taxon>
        <taxon>Immundisolibacter</taxon>
    </lineage>
</organism>
<dbReference type="EMBL" id="CP014671">
    <property type="protein sequence ID" value="ANX04675.1"/>
    <property type="molecule type" value="Genomic_DNA"/>
</dbReference>
<dbReference type="InterPro" id="IPR011251">
    <property type="entry name" value="Luciferase-like_dom"/>
</dbReference>
<evidence type="ECO:0000259" key="3">
    <source>
        <dbReference type="Pfam" id="PF00296"/>
    </source>
</evidence>
<dbReference type="Pfam" id="PF00296">
    <property type="entry name" value="Bac_luciferase"/>
    <property type="match status" value="1"/>
</dbReference>
<feature type="domain" description="Luciferase-like" evidence="3">
    <location>
        <begin position="8"/>
        <end position="315"/>
    </location>
</feature>
<proteinExistence type="predicted"/>
<dbReference type="AlphaFoldDB" id="A0A1B1YV51"/>
<dbReference type="OrthoDB" id="7054686at2"/>
<accession>A0A1B1YV51</accession>
<dbReference type="InterPro" id="IPR036661">
    <property type="entry name" value="Luciferase-like_sf"/>
</dbReference>
<dbReference type="RefSeq" id="WP_068805391.1">
    <property type="nucleotide sequence ID" value="NZ_CP014671.1"/>
</dbReference>
<dbReference type="GO" id="GO:0005829">
    <property type="term" value="C:cytosol"/>
    <property type="evidence" value="ECO:0007669"/>
    <property type="project" value="TreeGrafter"/>
</dbReference>
<dbReference type="SUPFAM" id="SSF51679">
    <property type="entry name" value="Bacterial luciferase-like"/>
    <property type="match status" value="1"/>
</dbReference>
<dbReference type="InterPro" id="IPR050766">
    <property type="entry name" value="Bact_Lucif_Oxidored"/>
</dbReference>
<dbReference type="InParanoid" id="A0A1B1YV51"/>
<dbReference type="Gene3D" id="3.20.20.30">
    <property type="entry name" value="Luciferase-like domain"/>
    <property type="match status" value="1"/>
</dbReference>
<dbReference type="GO" id="GO:0016705">
    <property type="term" value="F:oxidoreductase activity, acting on paired donors, with incorporation or reduction of molecular oxygen"/>
    <property type="evidence" value="ECO:0007669"/>
    <property type="project" value="InterPro"/>
</dbReference>
<keyword evidence="5" id="KW-1185">Reference proteome</keyword>
<evidence type="ECO:0000256" key="1">
    <source>
        <dbReference type="ARBA" id="ARBA00023002"/>
    </source>
</evidence>
<keyword evidence="2" id="KW-0503">Monooxygenase</keyword>
<dbReference type="GO" id="GO:0004497">
    <property type="term" value="F:monooxygenase activity"/>
    <property type="evidence" value="ECO:0007669"/>
    <property type="project" value="UniProtKB-KW"/>
</dbReference>
<dbReference type="Proteomes" id="UP000092952">
    <property type="component" value="Chromosome"/>
</dbReference>
<keyword evidence="1" id="KW-0560">Oxidoreductase</keyword>
<dbReference type="STRING" id="1810504.PG2T_11215"/>
<dbReference type="PANTHER" id="PTHR30137">
    <property type="entry name" value="LUCIFERASE-LIKE MONOOXYGENASE"/>
    <property type="match status" value="1"/>
</dbReference>
<name>A0A1B1YV51_9GAMM</name>
<evidence type="ECO:0000256" key="2">
    <source>
        <dbReference type="ARBA" id="ARBA00023033"/>
    </source>
</evidence>
<protein>
    <recommendedName>
        <fullName evidence="3">Luciferase-like domain-containing protein</fullName>
    </recommendedName>
</protein>
<gene>
    <name evidence="4" type="ORF">PG2T_11215</name>
</gene>
<sequence>MAKSKLKFGVYTEMNCMPGVDTGDAVWDVIGHIEQCDRLGYDVYMAIEHHFFPTFGQSSNPLALFSAAAQRTQNIRFRTLCHTLPLHTPTVLAGEIATADVLTGGRLDLGFGRGHAWLYKMAGIPYEESQPRYEEAQDIIMKALTEERFSHHGALYTVDNVTVYPRPVQKPMPVYLTGTSGRSFRFAAERGWGISVGGPAPYPLFAKPMAEYRDACIKAGTKPIVSWIQPVHIAPTENEAHEQARLAAPYFYHQIAKPILSLDQKADRERLLASGYGFYASDAMNQMMALSYDDILAQDMVWVGTPAQIANRVSDFLAKEALDEFAIQVLPRGPQGGLTLEQHRRTQELFATQVMPAFK</sequence>
<evidence type="ECO:0000313" key="5">
    <source>
        <dbReference type="Proteomes" id="UP000092952"/>
    </source>
</evidence>